<dbReference type="InterPro" id="IPR043128">
    <property type="entry name" value="Rev_trsase/Diguanyl_cyclase"/>
</dbReference>
<evidence type="ECO:0000313" key="11">
    <source>
        <dbReference type="EMBL" id="KAK3739129.1"/>
    </source>
</evidence>
<dbReference type="InterPro" id="IPR001584">
    <property type="entry name" value="Integrase_cat-core"/>
</dbReference>
<keyword evidence="4" id="KW-0540">Nuclease</keyword>
<dbReference type="CDD" id="cd09274">
    <property type="entry name" value="RNase_HI_RT_Ty3"/>
    <property type="match status" value="1"/>
</dbReference>
<dbReference type="InterPro" id="IPR012337">
    <property type="entry name" value="RNaseH-like_sf"/>
</dbReference>
<feature type="domain" description="Integrase catalytic" evidence="10">
    <location>
        <begin position="956"/>
        <end position="1071"/>
    </location>
</feature>
<dbReference type="InterPro" id="IPR043502">
    <property type="entry name" value="DNA/RNA_pol_sf"/>
</dbReference>
<organism evidence="11 12">
    <name type="scientific">Elysia crispata</name>
    <name type="common">lettuce slug</name>
    <dbReference type="NCBI Taxonomy" id="231223"/>
    <lineage>
        <taxon>Eukaryota</taxon>
        <taxon>Metazoa</taxon>
        <taxon>Spiralia</taxon>
        <taxon>Lophotrochozoa</taxon>
        <taxon>Mollusca</taxon>
        <taxon>Gastropoda</taxon>
        <taxon>Heterobranchia</taxon>
        <taxon>Euthyneura</taxon>
        <taxon>Panpulmonata</taxon>
        <taxon>Sacoglossa</taxon>
        <taxon>Placobranchoidea</taxon>
        <taxon>Plakobranchidae</taxon>
        <taxon>Elysia</taxon>
    </lineage>
</organism>
<dbReference type="SUPFAM" id="SSF53098">
    <property type="entry name" value="Ribonuclease H-like"/>
    <property type="match status" value="1"/>
</dbReference>
<dbReference type="Gene3D" id="1.10.340.70">
    <property type="match status" value="1"/>
</dbReference>
<keyword evidence="7" id="KW-0695">RNA-directed DNA polymerase</keyword>
<dbReference type="Pfam" id="PF17919">
    <property type="entry name" value="RT_RNaseH_2"/>
    <property type="match status" value="1"/>
</dbReference>
<dbReference type="CDD" id="cd01647">
    <property type="entry name" value="RT_LTR"/>
    <property type="match status" value="1"/>
</dbReference>
<protein>
    <recommendedName>
        <fullName evidence="13">Reverse transcriptase</fullName>
    </recommendedName>
</protein>
<evidence type="ECO:0000256" key="3">
    <source>
        <dbReference type="ARBA" id="ARBA00022695"/>
    </source>
</evidence>
<dbReference type="GO" id="GO:0003964">
    <property type="term" value="F:RNA-directed DNA polymerase activity"/>
    <property type="evidence" value="ECO:0007669"/>
    <property type="project" value="UniProtKB-KW"/>
</dbReference>
<dbReference type="InterPro" id="IPR041577">
    <property type="entry name" value="RT_RNaseH_2"/>
</dbReference>
<evidence type="ECO:0000259" key="10">
    <source>
        <dbReference type="PROSITE" id="PS50994"/>
    </source>
</evidence>
<dbReference type="Pfam" id="PF00078">
    <property type="entry name" value="RVT_1"/>
    <property type="match status" value="1"/>
</dbReference>
<reference evidence="11" key="1">
    <citation type="journal article" date="2023" name="G3 (Bethesda)">
        <title>A reference genome for the long-term kleptoplast-retaining sea slug Elysia crispata morphotype clarki.</title>
        <authorList>
            <person name="Eastman K.E."/>
            <person name="Pendleton A.L."/>
            <person name="Shaikh M.A."/>
            <person name="Suttiyut T."/>
            <person name="Ogas R."/>
            <person name="Tomko P."/>
            <person name="Gavelis G."/>
            <person name="Widhalm J.R."/>
            <person name="Wisecaver J.H."/>
        </authorList>
    </citation>
    <scope>NUCLEOTIDE SEQUENCE</scope>
    <source>
        <strain evidence="11">ECLA1</strain>
    </source>
</reference>
<dbReference type="FunFam" id="3.30.70.270:FF:000020">
    <property type="entry name" value="Transposon Tf2-6 polyprotein-like Protein"/>
    <property type="match status" value="1"/>
</dbReference>
<dbReference type="InterPro" id="IPR000477">
    <property type="entry name" value="RT_dom"/>
</dbReference>
<dbReference type="Gene3D" id="3.10.10.10">
    <property type="entry name" value="HIV Type 1 Reverse Transcriptase, subunit A, domain 1"/>
    <property type="match status" value="1"/>
</dbReference>
<keyword evidence="12" id="KW-1185">Reference proteome</keyword>
<comment type="caution">
    <text evidence="11">The sequence shown here is derived from an EMBL/GenBank/DDBJ whole genome shotgun (WGS) entry which is preliminary data.</text>
</comment>
<keyword evidence="3" id="KW-0548">Nucleotidyltransferase</keyword>
<keyword evidence="2" id="KW-0808">Transferase</keyword>
<gene>
    <name evidence="11" type="ORF">RRG08_045358</name>
</gene>
<dbReference type="InterPro" id="IPR036397">
    <property type="entry name" value="RNaseH_sf"/>
</dbReference>
<name>A0AAE0YB25_9GAST</name>
<dbReference type="Pfam" id="PF23055">
    <property type="entry name" value="DUF7041"/>
    <property type="match status" value="1"/>
</dbReference>
<sequence>MWYHERAQPAGIKPSRQVHHFNSSRQFYCTACLQTTAASVMSQPQQLPHGESAETLLESLATQLQINAASVKIPDFWNTSPEVWFARVEAQFGTKHISQDQTKYDYVVSALDVKTAEEIQEVLIHAPDQDKYTTFKKALIKAFGKTQAQKDNELLNLNGLGDRRPTALLRKINDDPRTLKRALFLANLPSEIRNILAGQEFRETEDLAEAADRVWESLSATDSVRQDFNYPCLRSLFLPHEIWTESPQLSTWLQVFFPALQVIGKRQHRPLGVAATGSSQASTLSVEDRKTGVTYLVDTGAEVSVYPASAQDRKKIHPTTSLSAANGTTIHTWGKRSISLAIDPKRHYNHEFYLADDAYSKLLKEFPELLTPHFHTSAHKHGVEHHIVTHGPPTHACARRLDQEKLAAVKAEFLQMEEMGIIRRFKSPWSSPLHVVPKPGDQWRPCGDYRCLNAATDDDRYPLPHIQDFTNHLAGCTIFSKIDLIRGYHQIPMAPSSVAKTAIITPFGLWEFLRMPFGLKNAAQSFQRLMDGILRDVPFAFVYLDDILVASHSPQKHSQHLRQIFTLLSSNGLVINRAKCIFGVDELDFLGHHVSSRGIAPLAERVSALRNSGAPKDRTSLQRFLGMINYYHRFLPGIAGILAPLHAQASGKGQNIEWSAECQDAFDRTKDALSSATLLHHPQPTAPKSLTVDASNTAVGAQLEQRQGRSWVPLAFFSRKLWDSEKKYSAFDRELLAAYSAIKHFRHFLEGRIFTLYTDHKPLTTALTSQADRSPRQTRHLSYIAEFTSDIRHIKGKFNVVADALSRVTTVDYVSIDGTGETATDLPTVVSDILVSKQRTDLISPDHLARDQKKSDEMNSYRTATTGLKLEDIDIGQSTLLCDTSLGTPRPILPTTWTRSVFDKIHGLSHAGVRPTQKAISQRFVWHGMKKDIRRWCKECPDCQASKIHRHTRAPLTERPLPTDRFSNLHVDLVGPLPESQGMSYLFTIIDRFTRWPEAIPLPNAQASTCATALLHHWIARFGVPVDITSDRGSQFTSSLWTQLNRLLGVDTKMTTAYHPQANGMVERLHR</sequence>
<evidence type="ECO:0000256" key="4">
    <source>
        <dbReference type="ARBA" id="ARBA00022722"/>
    </source>
</evidence>
<keyword evidence="8" id="KW-0511">Multifunctional enzyme</keyword>
<dbReference type="InterPro" id="IPR050951">
    <property type="entry name" value="Retrovirus_Pol_polyprotein"/>
</dbReference>
<dbReference type="GO" id="GO:0015074">
    <property type="term" value="P:DNA integration"/>
    <property type="evidence" value="ECO:0007669"/>
    <property type="project" value="InterPro"/>
</dbReference>
<dbReference type="Gene3D" id="3.30.420.10">
    <property type="entry name" value="Ribonuclease H-like superfamily/Ribonuclease H"/>
    <property type="match status" value="1"/>
</dbReference>
<dbReference type="PANTHER" id="PTHR37984">
    <property type="entry name" value="PROTEIN CBG26694"/>
    <property type="match status" value="1"/>
</dbReference>
<dbReference type="InterPro" id="IPR055469">
    <property type="entry name" value="DUF7041"/>
</dbReference>
<dbReference type="PROSITE" id="PS50878">
    <property type="entry name" value="RT_POL"/>
    <property type="match status" value="1"/>
</dbReference>
<evidence type="ECO:0000259" key="9">
    <source>
        <dbReference type="PROSITE" id="PS50878"/>
    </source>
</evidence>
<dbReference type="AlphaFoldDB" id="A0AAE0YB25"/>
<dbReference type="Proteomes" id="UP001283361">
    <property type="component" value="Unassembled WGS sequence"/>
</dbReference>
<dbReference type="GO" id="GO:0004519">
    <property type="term" value="F:endonuclease activity"/>
    <property type="evidence" value="ECO:0007669"/>
    <property type="project" value="UniProtKB-KW"/>
</dbReference>
<accession>A0AAE0YB25</accession>
<dbReference type="Pfam" id="PF17921">
    <property type="entry name" value="Integrase_H2C2"/>
    <property type="match status" value="1"/>
</dbReference>
<proteinExistence type="predicted"/>
<dbReference type="GO" id="GO:0003676">
    <property type="term" value="F:nucleic acid binding"/>
    <property type="evidence" value="ECO:0007669"/>
    <property type="project" value="InterPro"/>
</dbReference>
<dbReference type="FunFam" id="3.10.10.10:FF:000007">
    <property type="entry name" value="Retrovirus-related Pol polyprotein from transposon 17.6-like Protein"/>
    <property type="match status" value="1"/>
</dbReference>
<evidence type="ECO:0000256" key="5">
    <source>
        <dbReference type="ARBA" id="ARBA00022759"/>
    </source>
</evidence>
<dbReference type="PANTHER" id="PTHR37984:SF5">
    <property type="entry name" value="PROTEIN NYNRIN-LIKE"/>
    <property type="match status" value="1"/>
</dbReference>
<dbReference type="SUPFAM" id="SSF56672">
    <property type="entry name" value="DNA/RNA polymerases"/>
    <property type="match status" value="1"/>
</dbReference>
<dbReference type="GO" id="GO:0006508">
    <property type="term" value="P:proteolysis"/>
    <property type="evidence" value="ECO:0007669"/>
    <property type="project" value="UniProtKB-KW"/>
</dbReference>
<dbReference type="InterPro" id="IPR041588">
    <property type="entry name" value="Integrase_H2C2"/>
</dbReference>
<dbReference type="Pfam" id="PF00665">
    <property type="entry name" value="rve"/>
    <property type="match status" value="1"/>
</dbReference>
<dbReference type="Gene3D" id="3.30.70.270">
    <property type="match status" value="2"/>
</dbReference>
<keyword evidence="6" id="KW-0378">Hydrolase</keyword>
<dbReference type="GO" id="GO:0008233">
    <property type="term" value="F:peptidase activity"/>
    <property type="evidence" value="ECO:0007669"/>
    <property type="project" value="UniProtKB-KW"/>
</dbReference>
<keyword evidence="5" id="KW-0255">Endonuclease</keyword>
<keyword evidence="1" id="KW-0645">Protease</keyword>
<dbReference type="PROSITE" id="PS50994">
    <property type="entry name" value="INTEGRASE"/>
    <property type="match status" value="1"/>
</dbReference>
<evidence type="ECO:0000313" key="12">
    <source>
        <dbReference type="Proteomes" id="UP001283361"/>
    </source>
</evidence>
<evidence type="ECO:0000256" key="7">
    <source>
        <dbReference type="ARBA" id="ARBA00022918"/>
    </source>
</evidence>
<evidence type="ECO:0000256" key="2">
    <source>
        <dbReference type="ARBA" id="ARBA00022679"/>
    </source>
</evidence>
<evidence type="ECO:0000256" key="6">
    <source>
        <dbReference type="ARBA" id="ARBA00022801"/>
    </source>
</evidence>
<evidence type="ECO:0008006" key="13">
    <source>
        <dbReference type="Google" id="ProtNLM"/>
    </source>
</evidence>
<evidence type="ECO:0000256" key="1">
    <source>
        <dbReference type="ARBA" id="ARBA00022670"/>
    </source>
</evidence>
<dbReference type="EMBL" id="JAWDGP010006549">
    <property type="protein sequence ID" value="KAK3739129.1"/>
    <property type="molecule type" value="Genomic_DNA"/>
</dbReference>
<evidence type="ECO:0000256" key="8">
    <source>
        <dbReference type="ARBA" id="ARBA00023268"/>
    </source>
</evidence>
<feature type="domain" description="Reverse transcriptase" evidence="9">
    <location>
        <begin position="417"/>
        <end position="594"/>
    </location>
</feature>